<comment type="similarity">
    <text evidence="1">Belongs to the peptidase S33 family.</text>
</comment>
<evidence type="ECO:0000313" key="7">
    <source>
        <dbReference type="Proteomes" id="UP000037136"/>
    </source>
</evidence>
<evidence type="ECO:0000259" key="5">
    <source>
        <dbReference type="Pfam" id="PF08386"/>
    </source>
</evidence>
<dbReference type="SUPFAM" id="SSF53474">
    <property type="entry name" value="alpha/beta-Hydrolases"/>
    <property type="match status" value="1"/>
</dbReference>
<evidence type="ECO:0000256" key="2">
    <source>
        <dbReference type="ARBA" id="ARBA00022801"/>
    </source>
</evidence>
<sequence>MLSPRVPLRLLSVLATAALTAAATGSNSSVQWAACANNLSSSLPVDCGRLTVPLDYTQPESESGLELDLFRVPAVVQPAQGSILLNFGGPGQPARQILAVLSPVLQALSGGRFNLVAFDPRGTVNTLPFTCHDAVYWQSTFWQDAVFPIRDDPRGPDTDLGRLWARASALADVCARKHNDTGRLISTAFVARDLVRVAEAIDGDGLVRYWGFSYGTTLGATLVSMFPNKVDKLLAISTYWPLSPFPLPLLPSDFEEWTQSDDVLSGIFTACAANPDRCALARPGKSGAELEQSVWKLVDSLRLRPLSFKTSSFILDDVGLRGLLADSIYSTSSWPNVTAILDMLISRRVDEAFVLGHLGDRASLPQDSNSSVTEAAMARTFSATMPLFGIHCLDRGARAGSFDALLPAFRRLLAISRVMGGAGANTAAVCAQWKLEPRERYAGDFRARPRAPVLIVGNSHDGHTPIRSAHNVSAGLEGSVVLEVDGYGVRILRFSLFASVSLSFSILLHLPSLSLSLSPSLSLSLSSSLQLPPHSASPPSLHDADSQLQHTSLGLPSTCMLRAVSAYWQDGKMPAPGTICRVDAPPFSAVSWLDVFNNGTAGRHRALLRRHAGKHTVVPRPWRFL</sequence>
<accession>A0A2A9P5V4</accession>
<reference evidence="6 7" key="1">
    <citation type="journal article" date="2015" name="BMC Genomics">
        <title>Gene expression during zombie ant biting behavior reflects the complexity underlying fungal parasitic behavioral manipulation.</title>
        <authorList>
            <person name="de Bekker C."/>
            <person name="Ohm R.A."/>
            <person name="Loreto R.G."/>
            <person name="Sebastian A."/>
            <person name="Albert I."/>
            <person name="Merrow M."/>
            <person name="Brachmann A."/>
            <person name="Hughes D.P."/>
        </authorList>
    </citation>
    <scope>NUCLEOTIDE SEQUENCE [LARGE SCALE GENOMIC DNA]</scope>
    <source>
        <strain evidence="6 7">SC16a</strain>
    </source>
</reference>
<proteinExistence type="inferred from homology"/>
<gene>
    <name evidence="6" type="ORF">XA68_15959</name>
</gene>
<dbReference type="InterPro" id="IPR051601">
    <property type="entry name" value="Serine_prot/Carboxylest_S33"/>
</dbReference>
<dbReference type="AlphaFoldDB" id="A0A2A9P5V4"/>
<dbReference type="InterPro" id="IPR013595">
    <property type="entry name" value="Pept_S33_TAP-like_C"/>
</dbReference>
<evidence type="ECO:0008006" key="8">
    <source>
        <dbReference type="Google" id="ProtNLM"/>
    </source>
</evidence>
<dbReference type="InterPro" id="IPR000073">
    <property type="entry name" value="AB_hydrolase_1"/>
</dbReference>
<name>A0A2A9P5V4_OPHUN</name>
<keyword evidence="3" id="KW-0732">Signal</keyword>
<dbReference type="Pfam" id="PF00561">
    <property type="entry name" value="Abhydrolase_1"/>
    <property type="match status" value="1"/>
</dbReference>
<feature type="chain" id="PRO_5012902556" description="AB hydrolase-1 domain-containing protein" evidence="3">
    <location>
        <begin position="23"/>
        <end position="625"/>
    </location>
</feature>
<keyword evidence="2" id="KW-0378">Hydrolase</keyword>
<dbReference type="Gene3D" id="3.40.50.1820">
    <property type="entry name" value="alpha/beta hydrolase"/>
    <property type="match status" value="1"/>
</dbReference>
<dbReference type="EMBL" id="LAZP02000504">
    <property type="protein sequence ID" value="PFH56809.1"/>
    <property type="molecule type" value="Genomic_DNA"/>
</dbReference>
<feature type="domain" description="Peptidase S33 tripeptidyl aminopeptidase-like C-terminal" evidence="5">
    <location>
        <begin position="420"/>
        <end position="489"/>
    </location>
</feature>
<organism evidence="6 7">
    <name type="scientific">Ophiocordyceps unilateralis</name>
    <name type="common">Zombie-ant fungus</name>
    <name type="synonym">Torrubia unilateralis</name>
    <dbReference type="NCBI Taxonomy" id="268505"/>
    <lineage>
        <taxon>Eukaryota</taxon>
        <taxon>Fungi</taxon>
        <taxon>Dikarya</taxon>
        <taxon>Ascomycota</taxon>
        <taxon>Pezizomycotina</taxon>
        <taxon>Sordariomycetes</taxon>
        <taxon>Hypocreomycetidae</taxon>
        <taxon>Hypocreales</taxon>
        <taxon>Ophiocordycipitaceae</taxon>
        <taxon>Ophiocordyceps</taxon>
    </lineage>
</organism>
<evidence type="ECO:0000259" key="4">
    <source>
        <dbReference type="Pfam" id="PF00561"/>
    </source>
</evidence>
<feature type="domain" description="AB hydrolase-1" evidence="4">
    <location>
        <begin position="104"/>
        <end position="251"/>
    </location>
</feature>
<dbReference type="PANTHER" id="PTHR43248:SF25">
    <property type="entry name" value="AB HYDROLASE-1 DOMAIN-CONTAINING PROTEIN-RELATED"/>
    <property type="match status" value="1"/>
</dbReference>
<dbReference type="OrthoDB" id="425534at2759"/>
<evidence type="ECO:0000256" key="1">
    <source>
        <dbReference type="ARBA" id="ARBA00010088"/>
    </source>
</evidence>
<evidence type="ECO:0000256" key="3">
    <source>
        <dbReference type="SAM" id="SignalP"/>
    </source>
</evidence>
<dbReference type="GO" id="GO:0016787">
    <property type="term" value="F:hydrolase activity"/>
    <property type="evidence" value="ECO:0007669"/>
    <property type="project" value="UniProtKB-KW"/>
</dbReference>
<dbReference type="InterPro" id="IPR029058">
    <property type="entry name" value="AB_hydrolase_fold"/>
</dbReference>
<feature type="signal peptide" evidence="3">
    <location>
        <begin position="1"/>
        <end position="22"/>
    </location>
</feature>
<dbReference type="PANTHER" id="PTHR43248">
    <property type="entry name" value="2-SUCCINYL-6-HYDROXY-2,4-CYCLOHEXADIENE-1-CARBOXYLATE SYNTHASE"/>
    <property type="match status" value="1"/>
</dbReference>
<dbReference type="Proteomes" id="UP000037136">
    <property type="component" value="Unassembled WGS sequence"/>
</dbReference>
<protein>
    <recommendedName>
        <fullName evidence="8">AB hydrolase-1 domain-containing protein</fullName>
    </recommendedName>
</protein>
<dbReference type="STRING" id="268505.A0A2A9P5V4"/>
<keyword evidence="7" id="KW-1185">Reference proteome</keyword>
<evidence type="ECO:0000313" key="6">
    <source>
        <dbReference type="EMBL" id="PFH56809.1"/>
    </source>
</evidence>
<dbReference type="Pfam" id="PF08386">
    <property type="entry name" value="Abhydrolase_4"/>
    <property type="match status" value="1"/>
</dbReference>
<comment type="caution">
    <text evidence="6">The sequence shown here is derived from an EMBL/GenBank/DDBJ whole genome shotgun (WGS) entry which is preliminary data.</text>
</comment>
<reference evidence="6 7" key="2">
    <citation type="journal article" date="2017" name="Sci. Rep.">
        <title>Ant-infecting Ophiocordyceps genomes reveal a high diversity of potential behavioral manipulation genes and a possible major role for enterotoxins.</title>
        <authorList>
            <person name="de Bekker C."/>
            <person name="Ohm R.A."/>
            <person name="Evans H.C."/>
            <person name="Brachmann A."/>
            <person name="Hughes D.P."/>
        </authorList>
    </citation>
    <scope>NUCLEOTIDE SEQUENCE [LARGE SCALE GENOMIC DNA]</scope>
    <source>
        <strain evidence="6 7">SC16a</strain>
    </source>
</reference>